<evidence type="ECO:0000313" key="3">
    <source>
        <dbReference type="EMBL" id="PNP46290.1"/>
    </source>
</evidence>
<protein>
    <submittedName>
        <fullName evidence="3">Uncharacterized protein</fullName>
    </submittedName>
</protein>
<dbReference type="AlphaFoldDB" id="A0A2K0TL89"/>
<name>A0A2K0TL89_9HYPO</name>
<comment type="caution">
    <text evidence="3">The sequence shown here is derived from an EMBL/GenBank/DDBJ whole genome shotgun (WGS) entry which is preliminary data.</text>
</comment>
<dbReference type="Gene3D" id="2.115.10.20">
    <property type="entry name" value="Glycosyl hydrolase domain, family 43"/>
    <property type="match status" value="1"/>
</dbReference>
<evidence type="ECO:0000313" key="4">
    <source>
        <dbReference type="Proteomes" id="UP000236546"/>
    </source>
</evidence>
<dbReference type="OrthoDB" id="2522565at2759"/>
<keyword evidence="2" id="KW-0812">Transmembrane</keyword>
<dbReference type="EMBL" id="MTYH01000016">
    <property type="protein sequence ID" value="PNP46290.1"/>
    <property type="molecule type" value="Genomic_DNA"/>
</dbReference>
<gene>
    <name evidence="3" type="ORF">TGAMA5MH_02325</name>
</gene>
<keyword evidence="2" id="KW-1133">Transmembrane helix</keyword>
<evidence type="ECO:0000256" key="2">
    <source>
        <dbReference type="SAM" id="Phobius"/>
    </source>
</evidence>
<dbReference type="InterPro" id="IPR023296">
    <property type="entry name" value="Glyco_hydro_beta-prop_sf"/>
</dbReference>
<evidence type="ECO:0000256" key="1">
    <source>
        <dbReference type="SAM" id="MobiDB-lite"/>
    </source>
</evidence>
<feature type="transmembrane region" description="Helical" evidence="2">
    <location>
        <begin position="9"/>
        <end position="29"/>
    </location>
</feature>
<sequence>MFGRDIRRSLLYVVPALIILCTIISTYRLSPNEIRINRWMQPADGKTDFSQGKESVGLTHEEEAEAPLSFGKPGAAGDAPKSYPTGNKSAPLDIQTSHQEIFSTSTSDGKYFSIDFAGKHNGMNPNIIPHPTLENTWIVAAQMVRGESEQTVYFTELVCNAAFRGNILRCLQPPNALPVVPTKGGKCEGDLAYFSSNIGPHDARVVYGPDTPYIIYGSNSQFTCFGQFIQDFRELIDWQGREVGSQSFLEGTEMQRPLPWNAIEKNWFPFWDPFGNMYIHYDVSPKRAFAQINADGTVGLDLSIGTEAEDAKCIATYYPPILNSLESIHQASNSLKITMCKRTDAICIANESNTFIFTIWQHKTFYNFHGVYEPYLMLFQEHAPFAMHAVSKKPLWIHGRQQQMDKDTSDMFYVTSIAWKRPGVTYHGYLDDELFIGFGIEDRESGAIDVTAEELMSGLGLCTEA</sequence>
<organism evidence="3 4">
    <name type="scientific">Trichoderma gamsii</name>
    <dbReference type="NCBI Taxonomy" id="398673"/>
    <lineage>
        <taxon>Eukaryota</taxon>
        <taxon>Fungi</taxon>
        <taxon>Dikarya</taxon>
        <taxon>Ascomycota</taxon>
        <taxon>Pezizomycotina</taxon>
        <taxon>Sordariomycetes</taxon>
        <taxon>Hypocreomycetidae</taxon>
        <taxon>Hypocreales</taxon>
        <taxon>Hypocreaceae</taxon>
        <taxon>Trichoderma</taxon>
    </lineage>
</organism>
<feature type="region of interest" description="Disordered" evidence="1">
    <location>
        <begin position="67"/>
        <end position="91"/>
    </location>
</feature>
<reference evidence="3 4" key="1">
    <citation type="submission" date="2017-02" db="EMBL/GenBank/DDBJ databases">
        <title>Genomes of Trichoderma spp. with biocontrol activity.</title>
        <authorList>
            <person name="Gardiner D."/>
            <person name="Kazan K."/>
            <person name="Vos C."/>
            <person name="Harvey P."/>
        </authorList>
    </citation>
    <scope>NUCLEOTIDE SEQUENCE [LARGE SCALE GENOMIC DNA]</scope>
    <source>
        <strain evidence="3 4">A5MH</strain>
    </source>
</reference>
<proteinExistence type="predicted"/>
<keyword evidence="2" id="KW-0472">Membrane</keyword>
<dbReference type="Proteomes" id="UP000236546">
    <property type="component" value="Unassembled WGS sequence"/>
</dbReference>
<accession>A0A2K0TL89</accession>